<keyword evidence="1" id="KW-0732">Signal</keyword>
<accession>A0ABR0GE93</accession>
<evidence type="ECO:0000256" key="1">
    <source>
        <dbReference type="SAM" id="SignalP"/>
    </source>
</evidence>
<protein>
    <submittedName>
        <fullName evidence="2">Uncharacterized protein</fullName>
    </submittedName>
</protein>
<name>A0ABR0GE93_9PEZI</name>
<dbReference type="RefSeq" id="XP_062743005.1">
    <property type="nucleotide sequence ID" value="XM_062889503.1"/>
</dbReference>
<gene>
    <name evidence="2" type="ORF">QC762_400515</name>
</gene>
<proteinExistence type="predicted"/>
<reference evidence="2 3" key="1">
    <citation type="journal article" date="2023" name="bioRxiv">
        <title>High-quality genome assemblies of four members of thePodospora anserinaspecies complex.</title>
        <authorList>
            <person name="Ament-Velasquez S.L."/>
            <person name="Vogan A.A."/>
            <person name="Wallerman O."/>
            <person name="Hartmann F."/>
            <person name="Gautier V."/>
            <person name="Silar P."/>
            <person name="Giraud T."/>
            <person name="Johannesson H."/>
        </authorList>
    </citation>
    <scope>NUCLEOTIDE SEQUENCE [LARGE SCALE GENOMIC DNA]</scope>
    <source>
        <strain evidence="2 3">CBS 415.72m</strain>
    </source>
</reference>
<evidence type="ECO:0000313" key="2">
    <source>
        <dbReference type="EMBL" id="KAK4654030.1"/>
    </source>
</evidence>
<feature type="signal peptide" evidence="1">
    <location>
        <begin position="1"/>
        <end position="20"/>
    </location>
</feature>
<comment type="caution">
    <text evidence="2">The sequence shown here is derived from an EMBL/GenBank/DDBJ whole genome shotgun (WGS) entry which is preliminary data.</text>
</comment>
<evidence type="ECO:0000313" key="3">
    <source>
        <dbReference type="Proteomes" id="UP001323405"/>
    </source>
</evidence>
<dbReference type="GeneID" id="87909410"/>
<sequence>MFSFAIHVCSVLLALSGHRSIEWGVSIDLNTPGSATVHLSGTLQDVVARMEKDYPGWNETFSQPDEHYGALRQHIRH</sequence>
<keyword evidence="3" id="KW-1185">Reference proteome</keyword>
<dbReference type="Proteomes" id="UP001323405">
    <property type="component" value="Unassembled WGS sequence"/>
</dbReference>
<organism evidence="2 3">
    <name type="scientific">Podospora pseudocomata</name>
    <dbReference type="NCBI Taxonomy" id="2093779"/>
    <lineage>
        <taxon>Eukaryota</taxon>
        <taxon>Fungi</taxon>
        <taxon>Dikarya</taxon>
        <taxon>Ascomycota</taxon>
        <taxon>Pezizomycotina</taxon>
        <taxon>Sordariomycetes</taxon>
        <taxon>Sordariomycetidae</taxon>
        <taxon>Sordariales</taxon>
        <taxon>Podosporaceae</taxon>
        <taxon>Podospora</taxon>
    </lineage>
</organism>
<dbReference type="EMBL" id="JAFFHA010000006">
    <property type="protein sequence ID" value="KAK4654030.1"/>
    <property type="molecule type" value="Genomic_DNA"/>
</dbReference>
<feature type="chain" id="PRO_5046931168" evidence="1">
    <location>
        <begin position="21"/>
        <end position="77"/>
    </location>
</feature>